<dbReference type="AlphaFoldDB" id="A0A8R1E4T0"/>
<organism evidence="1 2">
    <name type="scientific">Caenorhabditis japonica</name>
    <dbReference type="NCBI Taxonomy" id="281687"/>
    <lineage>
        <taxon>Eukaryota</taxon>
        <taxon>Metazoa</taxon>
        <taxon>Ecdysozoa</taxon>
        <taxon>Nematoda</taxon>
        <taxon>Chromadorea</taxon>
        <taxon>Rhabditida</taxon>
        <taxon>Rhabditina</taxon>
        <taxon>Rhabditomorpha</taxon>
        <taxon>Rhabditoidea</taxon>
        <taxon>Rhabditidae</taxon>
        <taxon>Peloderinae</taxon>
        <taxon>Caenorhabditis</taxon>
    </lineage>
</organism>
<dbReference type="EnsemblMetazoa" id="CJA24339.1">
    <property type="protein sequence ID" value="CJA24339.1"/>
    <property type="gene ID" value="WBGene00179911"/>
</dbReference>
<evidence type="ECO:0000313" key="2">
    <source>
        <dbReference type="Proteomes" id="UP000005237"/>
    </source>
</evidence>
<dbReference type="Proteomes" id="UP000005237">
    <property type="component" value="Unassembled WGS sequence"/>
</dbReference>
<name>A0A8R1E4T0_CAEJA</name>
<reference evidence="1" key="2">
    <citation type="submission" date="2022-06" db="UniProtKB">
        <authorList>
            <consortium name="EnsemblMetazoa"/>
        </authorList>
    </citation>
    <scope>IDENTIFICATION</scope>
    <source>
        <strain evidence="1">DF5081</strain>
    </source>
</reference>
<sequence length="69" mass="7978">MPRVEKLFAKQLNIKHVHIFSTAANSYSPRQRPLFVDTQMANMDSLKRRSPVSQVVDFVRGRNRTYSVG</sequence>
<accession>A0A8R1E4T0</accession>
<keyword evidence="2" id="KW-1185">Reference proteome</keyword>
<protein>
    <submittedName>
        <fullName evidence="1">Uncharacterized protein</fullName>
    </submittedName>
</protein>
<proteinExistence type="predicted"/>
<reference evidence="2" key="1">
    <citation type="submission" date="2010-08" db="EMBL/GenBank/DDBJ databases">
        <authorList>
            <consortium name="Caenorhabditis japonica Sequencing Consortium"/>
            <person name="Wilson R.K."/>
        </authorList>
    </citation>
    <scope>NUCLEOTIDE SEQUENCE [LARGE SCALE GENOMIC DNA]</scope>
    <source>
        <strain evidence="2">DF5081</strain>
    </source>
</reference>
<evidence type="ECO:0000313" key="1">
    <source>
        <dbReference type="EnsemblMetazoa" id="CJA24339.1"/>
    </source>
</evidence>